<geneLocation type="plasmid" evidence="2">
    <name>pcme4a9ii</name>
</geneLocation>
<dbReference type="KEGG" id="cman:A9D14_18500"/>
<organism evidence="1 2">
    <name type="scientific">Croceicoccus marinus</name>
    <dbReference type="NCBI Taxonomy" id="450378"/>
    <lineage>
        <taxon>Bacteria</taxon>
        <taxon>Pseudomonadati</taxon>
        <taxon>Pseudomonadota</taxon>
        <taxon>Alphaproteobacteria</taxon>
        <taxon>Sphingomonadales</taxon>
        <taxon>Erythrobacteraceae</taxon>
        <taxon>Croceicoccus</taxon>
    </lineage>
</organism>
<accession>A0A217EYY1</accession>
<dbReference type="Proteomes" id="UP000195807">
    <property type="component" value="Plasmid pCME4A9II"/>
</dbReference>
<evidence type="ECO:0000313" key="1">
    <source>
        <dbReference type="EMBL" id="ARU18342.1"/>
    </source>
</evidence>
<evidence type="ECO:0000313" key="2">
    <source>
        <dbReference type="Proteomes" id="UP000195807"/>
    </source>
</evidence>
<sequence length="96" mass="11386">MIEAAIALKWAEVERNFHDDPPPESLVSIKAAKGHVQARFKFDRDLLERFRQLKRRGIAWQDKPNYDVWVCSFRNRRHFYELAAEYPPKVAELTSN</sequence>
<protein>
    <submittedName>
        <fullName evidence="1">Uncharacterized protein</fullName>
    </submittedName>
</protein>
<name>A0A217EYY1_9SPHN</name>
<dbReference type="EMBL" id="CP019604">
    <property type="protein sequence ID" value="ARU18342.1"/>
    <property type="molecule type" value="Genomic_DNA"/>
</dbReference>
<proteinExistence type="predicted"/>
<dbReference type="RefSeq" id="WP_066850858.1">
    <property type="nucleotide sequence ID" value="NZ_CP019604.1"/>
</dbReference>
<reference evidence="1 2" key="1">
    <citation type="submission" date="2017-01" db="EMBL/GenBank/DDBJ databases">
        <title>Complete genome sequence of esterase-producing bacterium Croceicoccus marinus E4A9.</title>
        <authorList>
            <person name="Wu Y.-H."/>
            <person name="Cheng H."/>
            <person name="Xu L."/>
            <person name="Huo Y.-Y."/>
            <person name="Wang C.-S."/>
            <person name="Xu X.-W."/>
        </authorList>
    </citation>
    <scope>NUCLEOTIDE SEQUENCE [LARGE SCALE GENOMIC DNA]</scope>
    <source>
        <strain evidence="1 2">E4A9</strain>
        <plasmid evidence="2">Plasmid pcme4a9ii</plasmid>
    </source>
</reference>
<gene>
    <name evidence="1" type="ORF">A9D14_18500</name>
</gene>
<keyword evidence="1" id="KW-0614">Plasmid</keyword>
<dbReference type="AlphaFoldDB" id="A0A217EYY1"/>
<keyword evidence="2" id="KW-1185">Reference proteome</keyword>